<reference evidence="4 5" key="1">
    <citation type="submission" date="2019-02" db="EMBL/GenBank/DDBJ databases">
        <title>Deep-cultivation of Planctomycetes and their phenomic and genomic characterization uncovers novel biology.</title>
        <authorList>
            <person name="Wiegand S."/>
            <person name="Jogler M."/>
            <person name="Boedeker C."/>
            <person name="Pinto D."/>
            <person name="Vollmers J."/>
            <person name="Rivas-Marin E."/>
            <person name="Kohn T."/>
            <person name="Peeters S.H."/>
            <person name="Heuer A."/>
            <person name="Rast P."/>
            <person name="Oberbeckmann S."/>
            <person name="Bunk B."/>
            <person name="Jeske O."/>
            <person name="Meyerdierks A."/>
            <person name="Storesund J.E."/>
            <person name="Kallscheuer N."/>
            <person name="Luecker S."/>
            <person name="Lage O.M."/>
            <person name="Pohl T."/>
            <person name="Merkel B.J."/>
            <person name="Hornburger P."/>
            <person name="Mueller R.-W."/>
            <person name="Bruemmer F."/>
            <person name="Labrenz M."/>
            <person name="Spormann A.M."/>
            <person name="Op den Camp H."/>
            <person name="Overmann J."/>
            <person name="Amann R."/>
            <person name="Jetten M.S.M."/>
            <person name="Mascher T."/>
            <person name="Medema M.H."/>
            <person name="Devos D.P."/>
            <person name="Kaster A.-K."/>
            <person name="Ovreas L."/>
            <person name="Rohde M."/>
            <person name="Galperin M.Y."/>
            <person name="Jogler C."/>
        </authorList>
    </citation>
    <scope>NUCLEOTIDE SEQUENCE [LARGE SCALE GENOMIC DNA]</scope>
    <source>
        <strain evidence="4 5">Mal4</strain>
    </source>
</reference>
<sequence precursor="true">MSRPILSTGLLGLTLAISLAADSAQAQSQGLFGSGNSALSATSTRGSGNIGGGSSASTFSQAGGSGLAGPQLSGTDQLGALSEQIGQGPFIGGSDNSGRFVGNERAGQQTLQGSGPQFVRGGGGAGGFNATNRQTTPSNQPVIRPQLRIDFNFQPRARTSVSTSLGRVLQRYPAENVVGGPLDIIVGPDGTVVVSGMVKSEKAAALALALVRLEPGVREVVDQLVIAEEALPPTLPQP</sequence>
<evidence type="ECO:0000256" key="1">
    <source>
        <dbReference type="SAM" id="MobiDB-lite"/>
    </source>
</evidence>
<accession>A0A517Z5K4</accession>
<feature type="domain" description="BON" evidence="3">
    <location>
        <begin position="157"/>
        <end position="228"/>
    </location>
</feature>
<dbReference type="KEGG" id="mri:Mal4_20540"/>
<name>A0A517Z5K4_9PLAN</name>
<protein>
    <submittedName>
        <fullName evidence="4">BON domain protein</fullName>
    </submittedName>
</protein>
<dbReference type="EMBL" id="CP036275">
    <property type="protein sequence ID" value="QDU37737.1"/>
    <property type="molecule type" value="Genomic_DNA"/>
</dbReference>
<evidence type="ECO:0000259" key="3">
    <source>
        <dbReference type="PROSITE" id="PS50914"/>
    </source>
</evidence>
<dbReference type="PROSITE" id="PS50914">
    <property type="entry name" value="BON"/>
    <property type="match status" value="1"/>
</dbReference>
<evidence type="ECO:0000256" key="2">
    <source>
        <dbReference type="SAM" id="SignalP"/>
    </source>
</evidence>
<dbReference type="RefSeq" id="WP_145368775.1">
    <property type="nucleotide sequence ID" value="NZ_CP036275.1"/>
</dbReference>
<dbReference type="OrthoDB" id="291345at2"/>
<feature type="chain" id="PRO_5021724282" evidence="2">
    <location>
        <begin position="27"/>
        <end position="238"/>
    </location>
</feature>
<dbReference type="AlphaFoldDB" id="A0A517Z5K4"/>
<gene>
    <name evidence="4" type="ORF">Mal4_20540</name>
</gene>
<dbReference type="Proteomes" id="UP000320496">
    <property type="component" value="Chromosome"/>
</dbReference>
<keyword evidence="2" id="KW-0732">Signal</keyword>
<feature type="signal peptide" evidence="2">
    <location>
        <begin position="1"/>
        <end position="26"/>
    </location>
</feature>
<dbReference type="Pfam" id="PF04972">
    <property type="entry name" value="BON"/>
    <property type="match status" value="1"/>
</dbReference>
<dbReference type="InterPro" id="IPR007055">
    <property type="entry name" value="BON_dom"/>
</dbReference>
<evidence type="ECO:0000313" key="4">
    <source>
        <dbReference type="EMBL" id="QDU37737.1"/>
    </source>
</evidence>
<organism evidence="4 5">
    <name type="scientific">Maioricimonas rarisocia</name>
    <dbReference type="NCBI Taxonomy" id="2528026"/>
    <lineage>
        <taxon>Bacteria</taxon>
        <taxon>Pseudomonadati</taxon>
        <taxon>Planctomycetota</taxon>
        <taxon>Planctomycetia</taxon>
        <taxon>Planctomycetales</taxon>
        <taxon>Planctomycetaceae</taxon>
        <taxon>Maioricimonas</taxon>
    </lineage>
</organism>
<keyword evidence="5" id="KW-1185">Reference proteome</keyword>
<proteinExistence type="predicted"/>
<evidence type="ECO:0000313" key="5">
    <source>
        <dbReference type="Proteomes" id="UP000320496"/>
    </source>
</evidence>
<feature type="region of interest" description="Disordered" evidence="1">
    <location>
        <begin position="38"/>
        <end position="75"/>
    </location>
</feature>